<keyword evidence="8 15" id="KW-0028">Amino-acid biosynthesis</keyword>
<evidence type="ECO:0000256" key="11">
    <source>
        <dbReference type="ARBA" id="ARBA00022741"/>
    </source>
</evidence>
<keyword evidence="7 15" id="KW-0963">Cytoplasm</keyword>
<evidence type="ECO:0000256" key="1">
    <source>
        <dbReference type="ARBA" id="ARBA00000915"/>
    </source>
</evidence>
<feature type="domain" description="ATP phosphoribosyltransferase catalytic" evidence="16">
    <location>
        <begin position="52"/>
        <end position="200"/>
    </location>
</feature>
<dbReference type="InterPro" id="IPR018198">
    <property type="entry name" value="ATP_PRibTrfase_CS"/>
</dbReference>
<sequence length="212" mass="23888">MDYITIAVAKGRIANITIKKLEENGLIFSDFKNSRKLIFEDDNSKIKIILVKADDVPIYVEYGAADIGIVGKDTLLETDCDVYEIFDLGYGKCRFAIASLKDFEYKKGKKLRVATKYPNVAKDYFNKKKEPVEILKLNGSVELAPIVGISDVIVDIVETGTTLKENGLVILEEICPVSARLISNKASYKSKSDRIYEIVDCFRRHMNENDIC</sequence>
<keyword evidence="13 15" id="KW-0368">Histidine biosynthesis</keyword>
<name>A0A1T4X5N0_9CLOT</name>
<organism evidence="17 18">
    <name type="scientific">Caloramator quimbayensis</name>
    <dbReference type="NCBI Taxonomy" id="1147123"/>
    <lineage>
        <taxon>Bacteria</taxon>
        <taxon>Bacillati</taxon>
        <taxon>Bacillota</taxon>
        <taxon>Clostridia</taxon>
        <taxon>Eubacteriales</taxon>
        <taxon>Clostridiaceae</taxon>
        <taxon>Caloramator</taxon>
    </lineage>
</organism>
<keyword evidence="12 15" id="KW-0067">ATP-binding</keyword>
<evidence type="ECO:0000256" key="6">
    <source>
        <dbReference type="ARBA" id="ARBA00020998"/>
    </source>
</evidence>
<evidence type="ECO:0000256" key="8">
    <source>
        <dbReference type="ARBA" id="ARBA00022605"/>
    </source>
</evidence>
<evidence type="ECO:0000256" key="3">
    <source>
        <dbReference type="ARBA" id="ARBA00004667"/>
    </source>
</evidence>
<evidence type="ECO:0000259" key="16">
    <source>
        <dbReference type="Pfam" id="PF01634"/>
    </source>
</evidence>
<evidence type="ECO:0000313" key="17">
    <source>
        <dbReference type="EMBL" id="SKA84924.1"/>
    </source>
</evidence>
<dbReference type="AlphaFoldDB" id="A0A1T4X5N0"/>
<dbReference type="InterPro" id="IPR013820">
    <property type="entry name" value="ATP_PRibTrfase_cat"/>
</dbReference>
<evidence type="ECO:0000256" key="12">
    <source>
        <dbReference type="ARBA" id="ARBA00022840"/>
    </source>
</evidence>
<evidence type="ECO:0000256" key="10">
    <source>
        <dbReference type="ARBA" id="ARBA00022679"/>
    </source>
</evidence>
<comment type="similarity">
    <text evidence="4 15">Belongs to the ATP phosphoribosyltransferase family. Short subfamily.</text>
</comment>
<dbReference type="NCBIfam" id="TIGR00070">
    <property type="entry name" value="hisG"/>
    <property type="match status" value="1"/>
</dbReference>
<dbReference type="HAMAP" id="MF_01018">
    <property type="entry name" value="HisG_Short"/>
    <property type="match status" value="1"/>
</dbReference>
<evidence type="ECO:0000256" key="5">
    <source>
        <dbReference type="ARBA" id="ARBA00011946"/>
    </source>
</evidence>
<evidence type="ECO:0000313" key="18">
    <source>
        <dbReference type="Proteomes" id="UP000190105"/>
    </source>
</evidence>
<dbReference type="UniPathway" id="UPA00031">
    <property type="reaction ID" value="UER00006"/>
</dbReference>
<keyword evidence="10 15" id="KW-0808">Transferase</keyword>
<evidence type="ECO:0000256" key="14">
    <source>
        <dbReference type="ARBA" id="ARBA00024861"/>
    </source>
</evidence>
<dbReference type="CDD" id="cd13595">
    <property type="entry name" value="PBP2_HisGs"/>
    <property type="match status" value="1"/>
</dbReference>
<comment type="pathway">
    <text evidence="3 15">Amino-acid biosynthesis; L-histidine biosynthesis; L-histidine from 5-phospho-alpha-D-ribose 1-diphosphate: step 1/9.</text>
</comment>
<dbReference type="PANTHER" id="PTHR21403">
    <property type="entry name" value="ATP PHOSPHORIBOSYLTRANSFERASE ATP-PRTASE"/>
    <property type="match status" value="1"/>
</dbReference>
<evidence type="ECO:0000256" key="15">
    <source>
        <dbReference type="HAMAP-Rule" id="MF_01018"/>
    </source>
</evidence>
<proteinExistence type="inferred from homology"/>
<accession>A0A1T4X5N0</accession>
<dbReference type="InterPro" id="IPR001348">
    <property type="entry name" value="ATP_PRibTrfase_HisG"/>
</dbReference>
<dbReference type="PROSITE" id="PS01316">
    <property type="entry name" value="ATP_P_PHORIBOSYLTR"/>
    <property type="match status" value="1"/>
</dbReference>
<dbReference type="OrthoDB" id="9801867at2"/>
<dbReference type="Gene3D" id="3.40.190.10">
    <property type="entry name" value="Periplasmic binding protein-like II"/>
    <property type="match status" value="2"/>
</dbReference>
<protein>
    <recommendedName>
        <fullName evidence="6 15">ATP phosphoribosyltransferase</fullName>
        <shortName evidence="15">ATP-PRT</shortName>
        <shortName evidence="15">ATP-PRTase</shortName>
        <ecNumber evidence="5 15">2.4.2.17</ecNumber>
    </recommendedName>
</protein>
<dbReference type="SUPFAM" id="SSF53850">
    <property type="entry name" value="Periplasmic binding protein-like II"/>
    <property type="match status" value="1"/>
</dbReference>
<gene>
    <name evidence="15" type="primary">hisG</name>
    <name evidence="17" type="ORF">SAMN05443428_10687</name>
</gene>
<dbReference type="Proteomes" id="UP000190105">
    <property type="component" value="Unassembled WGS sequence"/>
</dbReference>
<comment type="domain">
    <text evidence="15">Lacks the C-terminal regulatory region which is replaced by HisZ.</text>
</comment>
<comment type="subunit">
    <text evidence="15">Heteromultimer composed of HisG and HisZ subunits.</text>
</comment>
<keyword evidence="9 15" id="KW-0328">Glycosyltransferase</keyword>
<keyword evidence="11 15" id="KW-0547">Nucleotide-binding</keyword>
<dbReference type="RefSeq" id="WP_078696078.1">
    <property type="nucleotide sequence ID" value="NZ_FUYH01000006.1"/>
</dbReference>
<dbReference type="EMBL" id="FUYH01000006">
    <property type="protein sequence ID" value="SKA84924.1"/>
    <property type="molecule type" value="Genomic_DNA"/>
</dbReference>
<comment type="catalytic activity">
    <reaction evidence="1 15">
        <text>1-(5-phospho-beta-D-ribosyl)-ATP + diphosphate = 5-phospho-alpha-D-ribose 1-diphosphate + ATP</text>
        <dbReference type="Rhea" id="RHEA:18473"/>
        <dbReference type="ChEBI" id="CHEBI:30616"/>
        <dbReference type="ChEBI" id="CHEBI:33019"/>
        <dbReference type="ChEBI" id="CHEBI:58017"/>
        <dbReference type="ChEBI" id="CHEBI:73183"/>
        <dbReference type="EC" id="2.4.2.17"/>
    </reaction>
</comment>
<dbReference type="InterPro" id="IPR024893">
    <property type="entry name" value="ATP_PRibTrfase_HisG_short"/>
</dbReference>
<dbReference type="GO" id="GO:0005524">
    <property type="term" value="F:ATP binding"/>
    <property type="evidence" value="ECO:0007669"/>
    <property type="project" value="UniProtKB-KW"/>
</dbReference>
<evidence type="ECO:0000256" key="13">
    <source>
        <dbReference type="ARBA" id="ARBA00023102"/>
    </source>
</evidence>
<dbReference type="PANTHER" id="PTHR21403:SF8">
    <property type="entry name" value="ATP PHOSPHORIBOSYLTRANSFERASE"/>
    <property type="match status" value="1"/>
</dbReference>
<dbReference type="EC" id="2.4.2.17" evidence="5 15"/>
<dbReference type="GO" id="GO:0003879">
    <property type="term" value="F:ATP phosphoribosyltransferase activity"/>
    <property type="evidence" value="ECO:0007669"/>
    <property type="project" value="UniProtKB-UniRule"/>
</dbReference>
<evidence type="ECO:0000256" key="9">
    <source>
        <dbReference type="ARBA" id="ARBA00022676"/>
    </source>
</evidence>
<evidence type="ECO:0000256" key="4">
    <source>
        <dbReference type="ARBA" id="ARBA00009489"/>
    </source>
</evidence>
<dbReference type="GO" id="GO:0000105">
    <property type="term" value="P:L-histidine biosynthetic process"/>
    <property type="evidence" value="ECO:0007669"/>
    <property type="project" value="UniProtKB-UniRule"/>
</dbReference>
<comment type="function">
    <text evidence="14 15">Catalyzes the condensation of ATP and 5-phosphoribose 1-diphosphate to form N'-(5'-phosphoribosyl)-ATP (PR-ATP). Has a crucial role in the pathway because the rate of histidine biosynthesis seems to be controlled primarily by regulation of HisG enzymatic activity.</text>
</comment>
<evidence type="ECO:0000256" key="7">
    <source>
        <dbReference type="ARBA" id="ARBA00022490"/>
    </source>
</evidence>
<evidence type="ECO:0000256" key="2">
    <source>
        <dbReference type="ARBA" id="ARBA00004496"/>
    </source>
</evidence>
<dbReference type="FunFam" id="3.40.190.10:FF:000008">
    <property type="entry name" value="ATP phosphoribosyltransferase"/>
    <property type="match status" value="1"/>
</dbReference>
<dbReference type="Pfam" id="PF01634">
    <property type="entry name" value="HisG"/>
    <property type="match status" value="1"/>
</dbReference>
<reference evidence="18" key="1">
    <citation type="submission" date="2017-02" db="EMBL/GenBank/DDBJ databases">
        <authorList>
            <person name="Varghese N."/>
            <person name="Submissions S."/>
        </authorList>
    </citation>
    <scope>NUCLEOTIDE SEQUENCE [LARGE SCALE GENOMIC DNA]</scope>
    <source>
        <strain evidence="18">USBA 833</strain>
    </source>
</reference>
<comment type="subcellular location">
    <subcellularLocation>
        <location evidence="2 15">Cytoplasm</location>
    </subcellularLocation>
</comment>
<dbReference type="STRING" id="1147123.SAMN05443428_10687"/>
<dbReference type="GO" id="GO:0005737">
    <property type="term" value="C:cytoplasm"/>
    <property type="evidence" value="ECO:0007669"/>
    <property type="project" value="UniProtKB-SubCell"/>
</dbReference>
<keyword evidence="18" id="KW-1185">Reference proteome</keyword>